<reference evidence="1 2" key="1">
    <citation type="submission" date="2024-02" db="EMBL/GenBank/DDBJ databases">
        <title>de novo genome assembly of Solanum bulbocastanum strain 11H21.</title>
        <authorList>
            <person name="Hosaka A.J."/>
        </authorList>
    </citation>
    <scope>NUCLEOTIDE SEQUENCE [LARGE SCALE GENOMIC DNA]</scope>
    <source>
        <tissue evidence="1">Young leaves</tissue>
    </source>
</reference>
<organism evidence="1 2">
    <name type="scientific">Solanum bulbocastanum</name>
    <name type="common">Wild potato</name>
    <dbReference type="NCBI Taxonomy" id="147425"/>
    <lineage>
        <taxon>Eukaryota</taxon>
        <taxon>Viridiplantae</taxon>
        <taxon>Streptophyta</taxon>
        <taxon>Embryophyta</taxon>
        <taxon>Tracheophyta</taxon>
        <taxon>Spermatophyta</taxon>
        <taxon>Magnoliopsida</taxon>
        <taxon>eudicotyledons</taxon>
        <taxon>Gunneridae</taxon>
        <taxon>Pentapetalae</taxon>
        <taxon>asterids</taxon>
        <taxon>lamiids</taxon>
        <taxon>Solanales</taxon>
        <taxon>Solanaceae</taxon>
        <taxon>Solanoideae</taxon>
        <taxon>Solaneae</taxon>
        <taxon>Solanum</taxon>
    </lineage>
</organism>
<dbReference type="Proteomes" id="UP001371456">
    <property type="component" value="Unassembled WGS sequence"/>
</dbReference>
<name>A0AAN8UG34_SOLBU</name>
<gene>
    <name evidence="1" type="ORF">RDI58_002450</name>
</gene>
<dbReference type="InterPro" id="IPR009902">
    <property type="entry name" value="DUF1442"/>
</dbReference>
<comment type="caution">
    <text evidence="1">The sequence shown here is derived from an EMBL/GenBank/DDBJ whole genome shotgun (WGS) entry which is preliminary data.</text>
</comment>
<sequence>MAWSPKYAANAYLDTLKLCGKHKQMCNSCTGTQEPECNEFLSALAAGVSAKLIVEVTTEGSPSTVALAAAARQTGGKLVCIIPEPKLDKTQKVIQETGLNDMVEFKTGDPVEILHNYENIDFSLVDRKTNDYEILMEKLDVNPRRSVVVTNNVEGRKGIGGHLKKVENKVKVRSLQHPIGKGLEVTMIGKSREFGKKENRSKSGCYSHLIRGGENKNGHVVKKGDKSKWIFVVDENSGEEHIYRMPKSSGP</sequence>
<dbReference type="Gene3D" id="3.40.50.150">
    <property type="entry name" value="Vaccinia Virus protein VP39"/>
    <property type="match status" value="1"/>
</dbReference>
<dbReference type="AlphaFoldDB" id="A0AAN8UG34"/>
<dbReference type="PANTHER" id="PTHR43167:SF1">
    <property type="entry name" value="PUTATIVE (AFU_ORTHOLOGUE AFUA_6G01830)-RELATED"/>
    <property type="match status" value="1"/>
</dbReference>
<evidence type="ECO:0000313" key="1">
    <source>
        <dbReference type="EMBL" id="KAK6804666.1"/>
    </source>
</evidence>
<dbReference type="Pfam" id="PF07279">
    <property type="entry name" value="DUF1442"/>
    <property type="match status" value="1"/>
</dbReference>
<keyword evidence="2" id="KW-1185">Reference proteome</keyword>
<dbReference type="EMBL" id="JBANQN010000001">
    <property type="protein sequence ID" value="KAK6804666.1"/>
    <property type="molecule type" value="Genomic_DNA"/>
</dbReference>
<proteinExistence type="predicted"/>
<protein>
    <submittedName>
        <fullName evidence="1">Uncharacterized protein</fullName>
    </submittedName>
</protein>
<dbReference type="InterPro" id="IPR029063">
    <property type="entry name" value="SAM-dependent_MTases_sf"/>
</dbReference>
<accession>A0AAN8UG34</accession>
<dbReference type="PANTHER" id="PTHR43167">
    <property type="entry name" value="PUTATIVE (AFU_ORTHOLOGUE AFUA_6G01830)-RELATED"/>
    <property type="match status" value="1"/>
</dbReference>
<evidence type="ECO:0000313" key="2">
    <source>
        <dbReference type="Proteomes" id="UP001371456"/>
    </source>
</evidence>
<dbReference type="SUPFAM" id="SSF53335">
    <property type="entry name" value="S-adenosyl-L-methionine-dependent methyltransferases"/>
    <property type="match status" value="1"/>
</dbReference>